<dbReference type="InterPro" id="IPR011011">
    <property type="entry name" value="Znf_FYVE_PHD"/>
</dbReference>
<evidence type="ECO:0000256" key="3">
    <source>
        <dbReference type="ARBA" id="ARBA00022833"/>
    </source>
</evidence>
<dbReference type="SMART" id="SM00249">
    <property type="entry name" value="PHD"/>
    <property type="match status" value="1"/>
</dbReference>
<feature type="compositionally biased region" description="Polar residues" evidence="4">
    <location>
        <begin position="824"/>
        <end position="835"/>
    </location>
</feature>
<feature type="compositionally biased region" description="Low complexity" evidence="4">
    <location>
        <begin position="140"/>
        <end position="150"/>
    </location>
</feature>
<evidence type="ECO:0000256" key="4">
    <source>
        <dbReference type="SAM" id="MobiDB-lite"/>
    </source>
</evidence>
<keyword evidence="7" id="KW-1185">Reference proteome</keyword>
<reference evidence="6" key="1">
    <citation type="submission" date="2023-03" db="EMBL/GenBank/DDBJ databases">
        <title>Massive genome expansion in bonnet fungi (Mycena s.s.) driven by repeated elements and novel gene families across ecological guilds.</title>
        <authorList>
            <consortium name="Lawrence Berkeley National Laboratory"/>
            <person name="Harder C.B."/>
            <person name="Miyauchi S."/>
            <person name="Viragh M."/>
            <person name="Kuo A."/>
            <person name="Thoen E."/>
            <person name="Andreopoulos B."/>
            <person name="Lu D."/>
            <person name="Skrede I."/>
            <person name="Drula E."/>
            <person name="Henrissat B."/>
            <person name="Morin E."/>
            <person name="Kohler A."/>
            <person name="Barry K."/>
            <person name="LaButti K."/>
            <person name="Morin E."/>
            <person name="Salamov A."/>
            <person name="Lipzen A."/>
            <person name="Mereny Z."/>
            <person name="Hegedus B."/>
            <person name="Baldrian P."/>
            <person name="Stursova M."/>
            <person name="Weitz H."/>
            <person name="Taylor A."/>
            <person name="Grigoriev I.V."/>
            <person name="Nagy L.G."/>
            <person name="Martin F."/>
            <person name="Kauserud H."/>
        </authorList>
    </citation>
    <scope>NUCLEOTIDE SEQUENCE</scope>
    <source>
        <strain evidence="6">CBHHK002</strain>
    </source>
</reference>
<dbReference type="InterPro" id="IPR013083">
    <property type="entry name" value="Znf_RING/FYVE/PHD"/>
</dbReference>
<dbReference type="PROSITE" id="PS01359">
    <property type="entry name" value="ZF_PHD_1"/>
    <property type="match status" value="1"/>
</dbReference>
<feature type="compositionally biased region" description="Basic and acidic residues" evidence="4">
    <location>
        <begin position="123"/>
        <end position="134"/>
    </location>
</feature>
<keyword evidence="1" id="KW-0479">Metal-binding</keyword>
<proteinExistence type="predicted"/>
<dbReference type="InterPro" id="IPR019787">
    <property type="entry name" value="Znf_PHD-finger"/>
</dbReference>
<feature type="compositionally biased region" description="Basic and acidic residues" evidence="4">
    <location>
        <begin position="535"/>
        <end position="592"/>
    </location>
</feature>
<evidence type="ECO:0000256" key="2">
    <source>
        <dbReference type="ARBA" id="ARBA00022771"/>
    </source>
</evidence>
<accession>A0AAD7A9C3</accession>
<feature type="compositionally biased region" description="Low complexity" evidence="4">
    <location>
        <begin position="630"/>
        <end position="641"/>
    </location>
</feature>
<dbReference type="InterPro" id="IPR028938">
    <property type="entry name" value="Rsf1-like"/>
</dbReference>
<keyword evidence="2" id="KW-0863">Zinc-finger</keyword>
<comment type="caution">
    <text evidence="6">The sequence shown here is derived from an EMBL/GenBank/DDBJ whole genome shotgun (WGS) entry which is preliminary data.</text>
</comment>
<dbReference type="CDD" id="cd15489">
    <property type="entry name" value="PHD_SF"/>
    <property type="match status" value="1"/>
</dbReference>
<dbReference type="EMBL" id="JARIHO010000012">
    <property type="protein sequence ID" value="KAJ7352540.1"/>
    <property type="molecule type" value="Genomic_DNA"/>
</dbReference>
<evidence type="ECO:0000313" key="7">
    <source>
        <dbReference type="Proteomes" id="UP001218218"/>
    </source>
</evidence>
<organism evidence="6 7">
    <name type="scientific">Mycena albidolilacea</name>
    <dbReference type="NCBI Taxonomy" id="1033008"/>
    <lineage>
        <taxon>Eukaryota</taxon>
        <taxon>Fungi</taxon>
        <taxon>Dikarya</taxon>
        <taxon>Basidiomycota</taxon>
        <taxon>Agaricomycotina</taxon>
        <taxon>Agaricomycetes</taxon>
        <taxon>Agaricomycetidae</taxon>
        <taxon>Agaricales</taxon>
        <taxon>Marasmiineae</taxon>
        <taxon>Mycenaceae</taxon>
        <taxon>Mycena</taxon>
    </lineage>
</organism>
<dbReference type="InterPro" id="IPR001965">
    <property type="entry name" value="Znf_PHD"/>
</dbReference>
<feature type="region of interest" description="Disordered" evidence="4">
    <location>
        <begin position="106"/>
        <end position="204"/>
    </location>
</feature>
<dbReference type="AlphaFoldDB" id="A0AAD7A9C3"/>
<feature type="compositionally biased region" description="Acidic residues" evidence="4">
    <location>
        <begin position="417"/>
        <end position="438"/>
    </location>
</feature>
<feature type="region of interest" description="Disordered" evidence="4">
    <location>
        <begin position="770"/>
        <end position="836"/>
    </location>
</feature>
<evidence type="ECO:0000259" key="5">
    <source>
        <dbReference type="SMART" id="SM00249"/>
    </source>
</evidence>
<dbReference type="Proteomes" id="UP001218218">
    <property type="component" value="Unassembled WGS sequence"/>
</dbReference>
<feature type="compositionally biased region" description="Basic residues" evidence="4">
    <location>
        <begin position="296"/>
        <end position="307"/>
    </location>
</feature>
<feature type="compositionally biased region" description="Polar residues" evidence="4">
    <location>
        <begin position="170"/>
        <end position="180"/>
    </location>
</feature>
<evidence type="ECO:0000313" key="6">
    <source>
        <dbReference type="EMBL" id="KAJ7352540.1"/>
    </source>
</evidence>
<dbReference type="GO" id="GO:0008270">
    <property type="term" value="F:zinc ion binding"/>
    <property type="evidence" value="ECO:0007669"/>
    <property type="project" value="UniProtKB-KW"/>
</dbReference>
<dbReference type="GO" id="GO:0031213">
    <property type="term" value="C:RSF complex"/>
    <property type="evidence" value="ECO:0007669"/>
    <property type="project" value="InterPro"/>
</dbReference>
<feature type="region of interest" description="Disordered" evidence="4">
    <location>
        <begin position="1"/>
        <end position="23"/>
    </location>
</feature>
<evidence type="ECO:0000256" key="1">
    <source>
        <dbReference type="ARBA" id="ARBA00022723"/>
    </source>
</evidence>
<dbReference type="InterPro" id="IPR019786">
    <property type="entry name" value="Zinc_finger_PHD-type_CS"/>
</dbReference>
<dbReference type="SUPFAM" id="SSF57903">
    <property type="entry name" value="FYVE/PHD zinc finger"/>
    <property type="match status" value="1"/>
</dbReference>
<dbReference type="GO" id="GO:0006355">
    <property type="term" value="P:regulation of DNA-templated transcription"/>
    <property type="evidence" value="ECO:0007669"/>
    <property type="project" value="InterPro"/>
</dbReference>
<protein>
    <recommendedName>
        <fullName evidence="5">Zinc finger PHD-type domain-containing protein</fullName>
    </recommendedName>
</protein>
<keyword evidence="3" id="KW-0862">Zinc</keyword>
<dbReference type="Gene3D" id="3.30.40.10">
    <property type="entry name" value="Zinc/RING finger domain, C3HC4 (zinc finger)"/>
    <property type="match status" value="1"/>
</dbReference>
<feature type="region of interest" description="Disordered" evidence="4">
    <location>
        <begin position="275"/>
        <end position="309"/>
    </location>
</feature>
<gene>
    <name evidence="6" type="ORF">DFH08DRAFT_859262</name>
</gene>
<sequence length="923" mass="103184">MPRRAAPKPAESLDPDPRQLDCSAEEADPSVKNLAQLRTNWKWAAFSQFFYTFSHLFQMEDVSLNDIEDDLVRDTNIFLPRVMARLLFILSYDRKVSLDNWQSALRKQHNRRDPMSNPIGPEPHTEAHGPRYRYESVSVDDPAAPPADDATVAPHEDTADADDDLPASEKATSALPSSRANTEEKTSPGPGLLDDEEEEKQESKDWLDLPMLAKLDSMHLLTEWQFQNPTRLRSLMKTDDEDATWRIEPIGYDAKSNAYWLIGADRLWLQRAHPRPPKYTATSPLKRKRPDMTAKAKSKRPAAKRARLASEDPKVTITVPAGGGRAAKAQAKLKLDQQAKELAELNRTARTKAPVTRESRGGRTPVAPVRPLGTRVSSRLRGADDDEWQAVPEDWLEEKGSRKKAPVKPNLKTGLESDGESISDLTELSEDSVDEAQEETGPAAETEEEPQAEDNKEEGSPDDNFVEWETICVTLSDWEHIAERFEKGTHYTEKALYKVLTKEIVPVITEELREIERKRRLEEAVVHRKRSSRIATKEQEKEEARQLARQKADVVEKKNRAQRLEARLAKEESERERREAAREQRKKAKEEQETQSAGEDESTDMPVDVVGGDPSPIHLHRVPEASRQNGTATASTSTSGTRTPMGDDWILNCEICRRSGLNLDDGMSMLCCGVCSQWHHTKCHDLADKQAGRPRRNWDQVEFVCRHCQTRRAAAKNSEQYPPQAVPSSYMASTSAYTPYGHGAPPAAAYPPRNIPSLYPAAVNGTYAQPSALGPQQLPYPTPSSSVNYRPQPAPPPRPSAAPSYHAPGPPQQQYQRAYDRSPAQFQHNPPNVNANGHRAPNQYQVNSFLPVFNTVLIDSLASSSCQCTGLEHAFNNAVEWGVAWAPIWRCWAVACGGVAAGGGVWVPQRPIVHIISVMVFFL</sequence>
<dbReference type="PANTHER" id="PTHR14296">
    <property type="entry name" value="REMODELING AND SPACING FACTOR 1"/>
    <property type="match status" value="1"/>
</dbReference>
<name>A0AAD7A9C3_9AGAR</name>
<dbReference type="PANTHER" id="PTHR14296:SF3">
    <property type="entry name" value="DIKAR, ISOFORM F"/>
    <property type="match status" value="1"/>
</dbReference>
<feature type="domain" description="Zinc finger PHD-type" evidence="5">
    <location>
        <begin position="652"/>
        <end position="709"/>
    </location>
</feature>
<feature type="region of interest" description="Disordered" evidence="4">
    <location>
        <begin position="526"/>
        <end position="644"/>
    </location>
</feature>
<dbReference type="Pfam" id="PF00628">
    <property type="entry name" value="PHD"/>
    <property type="match status" value="1"/>
</dbReference>
<feature type="region of interest" description="Disordered" evidence="4">
    <location>
        <begin position="343"/>
        <end position="465"/>
    </location>
</feature>